<keyword evidence="2 9" id="KW-0859">Xylose metabolism</keyword>
<reference evidence="12 13" key="1">
    <citation type="journal article" date="2022" name="Genome Biol. Evol.">
        <title>Host diet, physiology and behaviors set the stage for Lachnospiraceae cladogenesis.</title>
        <authorList>
            <person name="Vera-Ponce De Leon A."/>
            <person name="Schneider M."/>
            <person name="Jahnes B.C."/>
            <person name="Sadowski V."/>
            <person name="Camuy-Velez L.A."/>
            <person name="Duan J."/>
            <person name="Sabree Z.L."/>
        </authorList>
    </citation>
    <scope>NUCLEOTIDE SEQUENCE [LARGE SCALE GENOMIC DNA]</scope>
    <source>
        <strain evidence="12 13">PAL227</strain>
    </source>
</reference>
<evidence type="ECO:0000259" key="11">
    <source>
        <dbReference type="Pfam" id="PF02782"/>
    </source>
</evidence>
<feature type="domain" description="Carbohydrate kinase FGGY N-terminal" evidence="10">
    <location>
        <begin position="5"/>
        <end position="242"/>
    </location>
</feature>
<evidence type="ECO:0000313" key="12">
    <source>
        <dbReference type="EMBL" id="MCP1110164.1"/>
    </source>
</evidence>
<comment type="catalytic activity">
    <reaction evidence="9">
        <text>D-xylulose + ATP = D-xylulose 5-phosphate + ADP + H(+)</text>
        <dbReference type="Rhea" id="RHEA:10964"/>
        <dbReference type="ChEBI" id="CHEBI:15378"/>
        <dbReference type="ChEBI" id="CHEBI:17140"/>
        <dbReference type="ChEBI" id="CHEBI:30616"/>
        <dbReference type="ChEBI" id="CHEBI:57737"/>
        <dbReference type="ChEBI" id="CHEBI:456216"/>
        <dbReference type="EC" id="2.7.1.17"/>
    </reaction>
</comment>
<dbReference type="InterPro" id="IPR000577">
    <property type="entry name" value="Carb_kinase_FGGY"/>
</dbReference>
<dbReference type="GO" id="GO:0004856">
    <property type="term" value="F:D-xylulokinase activity"/>
    <property type="evidence" value="ECO:0007669"/>
    <property type="project" value="UniProtKB-EC"/>
</dbReference>
<sequence>MNKLFGVDFGTGGCKATVIDLDGNICATAFKEYPSEHSKPGWSEQDPALWIDAFITTVTKCREQMTDGFEGVLGLAVTASTHNAVLLDSKGEVIRRCIMWNDQRSVEQSNVLREQYGERIYEIGMQMPTPTWTLPQLMWIRDNEPENYEKIDKLMFTKDYVRSWVTGDFCTDVVDAQGSLLYDAIKKEWSPELCGMIGLPLEVLPEIRGSQEIVGKVRAEIAELTGLPEGLAVIAGCSDTAAEDFSAGAVREGQIIVKLATAGNVNLVTNSAKPHPKSFTYPYSVAGKWYTVTATNSCASANRWMRDALYPVEKELAEQAGEDIYEIMSKQAEEVELGAQGLIFHPYLLGERCPHFNSHARGNFFGISMMHTKGHFARALLEGVAFSLYDCLQVLKDFTENMEDIVIIGGGAKSALWSQIVSDIFGLEVKQPENAESSFGGALMVGVGVGAFASEEEAARRCVRMKKTYQPNAENHHKYMRIFEIYKKIVKASEPIWEELAELS</sequence>
<keyword evidence="5 8" id="KW-0418">Kinase</keyword>
<dbReference type="InterPro" id="IPR043129">
    <property type="entry name" value="ATPase_NBD"/>
</dbReference>
<comment type="caution">
    <text evidence="12">The sequence shown here is derived from an EMBL/GenBank/DDBJ whole genome shotgun (WGS) entry which is preliminary data.</text>
</comment>
<evidence type="ECO:0000256" key="1">
    <source>
        <dbReference type="ARBA" id="ARBA00009156"/>
    </source>
</evidence>
<evidence type="ECO:0000259" key="10">
    <source>
        <dbReference type="Pfam" id="PF00370"/>
    </source>
</evidence>
<dbReference type="InterPro" id="IPR006000">
    <property type="entry name" value="Xylulokinase"/>
</dbReference>
<feature type="domain" description="Carbohydrate kinase FGGY C-terminal" evidence="11">
    <location>
        <begin position="266"/>
        <end position="446"/>
    </location>
</feature>
<dbReference type="InterPro" id="IPR050406">
    <property type="entry name" value="FGGY_Carb_Kinase"/>
</dbReference>
<dbReference type="InterPro" id="IPR018483">
    <property type="entry name" value="Carb_kinase_FGGY_CS"/>
</dbReference>
<keyword evidence="4 9" id="KW-0547">Nucleotide-binding</keyword>
<keyword evidence="7 9" id="KW-0119">Carbohydrate metabolism</keyword>
<dbReference type="Pfam" id="PF00370">
    <property type="entry name" value="FGGY_N"/>
    <property type="match status" value="1"/>
</dbReference>
<evidence type="ECO:0000256" key="2">
    <source>
        <dbReference type="ARBA" id="ARBA00022629"/>
    </source>
</evidence>
<dbReference type="InterPro" id="IPR018484">
    <property type="entry name" value="FGGY_N"/>
</dbReference>
<dbReference type="CDD" id="cd07808">
    <property type="entry name" value="ASKHA_NBD_FGGY_EcXK-like"/>
    <property type="match status" value="1"/>
</dbReference>
<keyword evidence="13" id="KW-1185">Reference proteome</keyword>
<accession>A0ABT1EI61</accession>
<evidence type="ECO:0000256" key="3">
    <source>
        <dbReference type="ARBA" id="ARBA00022679"/>
    </source>
</evidence>
<dbReference type="PIRSF" id="PIRSF000538">
    <property type="entry name" value="GlpK"/>
    <property type="match status" value="1"/>
</dbReference>
<organism evidence="12 13">
    <name type="scientific">Ohessyouella blattaphilus</name>
    <dbReference type="NCBI Taxonomy" id="2949333"/>
    <lineage>
        <taxon>Bacteria</taxon>
        <taxon>Bacillati</taxon>
        <taxon>Bacillota</taxon>
        <taxon>Clostridia</taxon>
        <taxon>Lachnospirales</taxon>
        <taxon>Lachnospiraceae</taxon>
        <taxon>Ohessyouella</taxon>
    </lineage>
</organism>
<dbReference type="PROSITE" id="PS00445">
    <property type="entry name" value="FGGY_KINASES_2"/>
    <property type="match status" value="1"/>
</dbReference>
<evidence type="ECO:0000256" key="4">
    <source>
        <dbReference type="ARBA" id="ARBA00022741"/>
    </source>
</evidence>
<keyword evidence="3 8" id="KW-0808">Transferase</keyword>
<dbReference type="RefSeq" id="WP_262069045.1">
    <property type="nucleotide sequence ID" value="NZ_JAMXOC010000010.1"/>
</dbReference>
<name>A0ABT1EI61_9FIRM</name>
<keyword evidence="6 9" id="KW-0067">ATP-binding</keyword>
<evidence type="ECO:0000256" key="8">
    <source>
        <dbReference type="RuleBase" id="RU003733"/>
    </source>
</evidence>
<dbReference type="EMBL" id="JAMZFV010000010">
    <property type="protein sequence ID" value="MCP1110164.1"/>
    <property type="molecule type" value="Genomic_DNA"/>
</dbReference>
<dbReference type="Pfam" id="PF02782">
    <property type="entry name" value="FGGY_C"/>
    <property type="match status" value="1"/>
</dbReference>
<evidence type="ECO:0000256" key="7">
    <source>
        <dbReference type="ARBA" id="ARBA00023277"/>
    </source>
</evidence>
<dbReference type="EC" id="2.7.1.17" evidence="9"/>
<dbReference type="PANTHER" id="PTHR43095">
    <property type="entry name" value="SUGAR KINASE"/>
    <property type="match status" value="1"/>
</dbReference>
<gene>
    <name evidence="9 12" type="primary">xylB</name>
    <name evidence="12" type="ORF">NK118_07870</name>
</gene>
<protein>
    <recommendedName>
        <fullName evidence="9">Xylulose kinase</fullName>
        <shortName evidence="9">Xylulokinase</shortName>
        <ecNumber evidence="9">2.7.1.17</ecNumber>
    </recommendedName>
</protein>
<dbReference type="NCBIfam" id="TIGR01312">
    <property type="entry name" value="XylB"/>
    <property type="match status" value="1"/>
</dbReference>
<dbReference type="Gene3D" id="3.30.420.40">
    <property type="match status" value="2"/>
</dbReference>
<evidence type="ECO:0000256" key="5">
    <source>
        <dbReference type="ARBA" id="ARBA00022777"/>
    </source>
</evidence>
<evidence type="ECO:0000256" key="6">
    <source>
        <dbReference type="ARBA" id="ARBA00022840"/>
    </source>
</evidence>
<dbReference type="SUPFAM" id="SSF53067">
    <property type="entry name" value="Actin-like ATPase domain"/>
    <property type="match status" value="2"/>
</dbReference>
<proteinExistence type="inferred from homology"/>
<comment type="similarity">
    <text evidence="1 8">Belongs to the FGGY kinase family.</text>
</comment>
<dbReference type="PANTHER" id="PTHR43095:SF5">
    <property type="entry name" value="XYLULOSE KINASE"/>
    <property type="match status" value="1"/>
</dbReference>
<dbReference type="InterPro" id="IPR018485">
    <property type="entry name" value="FGGY_C"/>
</dbReference>
<dbReference type="Proteomes" id="UP001523565">
    <property type="component" value="Unassembled WGS sequence"/>
</dbReference>
<evidence type="ECO:0000256" key="9">
    <source>
        <dbReference type="RuleBase" id="RU364073"/>
    </source>
</evidence>
<evidence type="ECO:0000313" key="13">
    <source>
        <dbReference type="Proteomes" id="UP001523565"/>
    </source>
</evidence>